<organism evidence="4 5">
    <name type="scientific">Aspergillus steynii IBT 23096</name>
    <dbReference type="NCBI Taxonomy" id="1392250"/>
    <lineage>
        <taxon>Eukaryota</taxon>
        <taxon>Fungi</taxon>
        <taxon>Dikarya</taxon>
        <taxon>Ascomycota</taxon>
        <taxon>Pezizomycotina</taxon>
        <taxon>Eurotiomycetes</taxon>
        <taxon>Eurotiomycetidae</taxon>
        <taxon>Eurotiales</taxon>
        <taxon>Aspergillaceae</taxon>
        <taxon>Aspergillus</taxon>
        <taxon>Aspergillus subgen. Circumdati</taxon>
    </lineage>
</organism>
<protein>
    <submittedName>
        <fullName evidence="4">S-adenosyl-L-methionine-dependent methyltransferase</fullName>
    </submittedName>
</protein>
<evidence type="ECO:0000259" key="3">
    <source>
        <dbReference type="Pfam" id="PF13649"/>
    </source>
</evidence>
<keyword evidence="1 4" id="KW-0489">Methyltransferase</keyword>
<sequence>MACRIKHLAAGARGLLSSKSLLSPRPYSLQKMAHSTSAGGDWSASQYLKFEDERTRPARDLLSRVALQNPKNIVDLGCGPGNSTAILQERYPAAQIVGIDSSPNMIKKARSTLPERQFTVQGLQSYSPSETVDLFYSNALFQWIKGDERFEIMKRLIRSQESGGTFAFQVPYNLSEPSHVLMRETANKGPWASALSDVDRDEIQSPQEIYDNLKPLCSDVQIFKTDYFHPLADHQAVIEWVKDQEAYLAVYLESLEKAYPKFSMNRRIPKDLKELQSMKVIWNQTVLIIFLVNDIASFRKELRSDCLHNFIPVAYSASRNLQSAIHDAVDLIQKSVKTFDRAAEDLQANAKARGYTEDDVGWFIQLCRY</sequence>
<feature type="domain" description="Methyltransferase" evidence="3">
    <location>
        <begin position="73"/>
        <end position="164"/>
    </location>
</feature>
<dbReference type="VEuPathDB" id="FungiDB:P170DRAFT_505552"/>
<evidence type="ECO:0000256" key="2">
    <source>
        <dbReference type="ARBA" id="ARBA00022679"/>
    </source>
</evidence>
<dbReference type="STRING" id="1392250.A0A2I2GPV3"/>
<dbReference type="SUPFAM" id="SSF48576">
    <property type="entry name" value="Terpenoid synthases"/>
    <property type="match status" value="1"/>
</dbReference>
<evidence type="ECO:0000313" key="5">
    <source>
        <dbReference type="Proteomes" id="UP000234275"/>
    </source>
</evidence>
<dbReference type="InterPro" id="IPR029063">
    <property type="entry name" value="SAM-dependent_MTases_sf"/>
</dbReference>
<dbReference type="AlphaFoldDB" id="A0A2I2GPV3"/>
<dbReference type="CDD" id="cd02440">
    <property type="entry name" value="AdoMet_MTases"/>
    <property type="match status" value="1"/>
</dbReference>
<dbReference type="SUPFAM" id="SSF53335">
    <property type="entry name" value="S-adenosyl-L-methionine-dependent methyltransferases"/>
    <property type="match status" value="1"/>
</dbReference>
<dbReference type="InterPro" id="IPR041698">
    <property type="entry name" value="Methyltransf_25"/>
</dbReference>
<reference evidence="4 5" key="1">
    <citation type="submission" date="2016-12" db="EMBL/GenBank/DDBJ databases">
        <title>The genomes of Aspergillus section Nigri reveals drivers in fungal speciation.</title>
        <authorList>
            <consortium name="DOE Joint Genome Institute"/>
            <person name="Vesth T.C."/>
            <person name="Nybo J."/>
            <person name="Theobald S."/>
            <person name="Brandl J."/>
            <person name="Frisvad J.C."/>
            <person name="Nielsen K.F."/>
            <person name="Lyhne E.K."/>
            <person name="Kogle M.E."/>
            <person name="Kuo A."/>
            <person name="Riley R."/>
            <person name="Clum A."/>
            <person name="Nolan M."/>
            <person name="Lipzen A."/>
            <person name="Salamov A."/>
            <person name="Henrissat B."/>
            <person name="Wiebenga A."/>
            <person name="De Vries R.P."/>
            <person name="Grigoriev I.V."/>
            <person name="Mortensen U.H."/>
            <person name="Andersen M.R."/>
            <person name="Baker S.E."/>
        </authorList>
    </citation>
    <scope>NUCLEOTIDE SEQUENCE [LARGE SCALE GENOMIC DNA]</scope>
    <source>
        <strain evidence="4 5">IBT 23096</strain>
    </source>
</reference>
<dbReference type="Gene3D" id="3.40.50.150">
    <property type="entry name" value="Vaccinia Virus protein VP39"/>
    <property type="match status" value="1"/>
</dbReference>
<dbReference type="Proteomes" id="UP000234275">
    <property type="component" value="Unassembled WGS sequence"/>
</dbReference>
<accession>A0A2I2GPV3</accession>
<name>A0A2I2GPV3_9EURO</name>
<evidence type="ECO:0000313" key="4">
    <source>
        <dbReference type="EMBL" id="PLB54905.1"/>
    </source>
</evidence>
<gene>
    <name evidence="4" type="ORF">P170DRAFT_505552</name>
</gene>
<dbReference type="Pfam" id="PF13649">
    <property type="entry name" value="Methyltransf_25"/>
    <property type="match status" value="1"/>
</dbReference>
<dbReference type="InterPro" id="IPR008949">
    <property type="entry name" value="Isoprenoid_synthase_dom_sf"/>
</dbReference>
<dbReference type="PANTHER" id="PTHR43861:SF1">
    <property type="entry name" value="TRANS-ACONITATE 2-METHYLTRANSFERASE"/>
    <property type="match status" value="1"/>
</dbReference>
<evidence type="ECO:0000256" key="1">
    <source>
        <dbReference type="ARBA" id="ARBA00022603"/>
    </source>
</evidence>
<dbReference type="GO" id="GO:0030798">
    <property type="term" value="F:trans-aconitate 2-methyltransferase activity"/>
    <property type="evidence" value="ECO:0007669"/>
    <property type="project" value="InterPro"/>
</dbReference>
<dbReference type="GO" id="GO:0032259">
    <property type="term" value="P:methylation"/>
    <property type="evidence" value="ECO:0007669"/>
    <property type="project" value="UniProtKB-KW"/>
</dbReference>
<dbReference type="PANTHER" id="PTHR43861">
    <property type="entry name" value="TRANS-ACONITATE 2-METHYLTRANSFERASE-RELATED"/>
    <property type="match status" value="1"/>
</dbReference>
<keyword evidence="2 4" id="KW-0808">Transferase</keyword>
<dbReference type="InterPro" id="IPR023149">
    <property type="entry name" value="Trans_acon_MeTrfase_C"/>
</dbReference>
<dbReference type="EMBL" id="MSFO01000001">
    <property type="protein sequence ID" value="PLB54905.1"/>
    <property type="molecule type" value="Genomic_DNA"/>
</dbReference>
<keyword evidence="5" id="KW-1185">Reference proteome</keyword>
<proteinExistence type="predicted"/>
<dbReference type="Gene3D" id="1.10.150.290">
    <property type="entry name" value="S-adenosyl-L-methionine-dependent methyltransferases"/>
    <property type="match status" value="1"/>
</dbReference>
<dbReference type="Pfam" id="PF19086">
    <property type="entry name" value="Terpene_syn_C_2"/>
    <property type="match status" value="1"/>
</dbReference>
<dbReference type="RefSeq" id="XP_024710207.1">
    <property type="nucleotide sequence ID" value="XM_024854297.1"/>
</dbReference>
<dbReference type="GeneID" id="36562003"/>
<dbReference type="OrthoDB" id="66144at2759"/>
<comment type="caution">
    <text evidence="4">The sequence shown here is derived from an EMBL/GenBank/DDBJ whole genome shotgun (WGS) entry which is preliminary data.</text>
</comment>